<sequence length="213" mass="24227">MKKSFSPSNLTLAVVFMLFFISFSVVLVLNFRPLYYHDIEALGIVESSGISEEDIRTNYDTLISYNSIFGQKELDFPTLAMSESGKIHFEEVKNIFVFVQWLCISTLFAGTAGLFFKFRKKDAGCLKLAGVLTPLVPAVLGGLIALNWENFFVTFHHIFFRNDYWLFNPATDPVITILPDAFFLHCAIAILVLIIFFSLLSFLVSQLLSRHWS</sequence>
<reference evidence="1" key="1">
    <citation type="submission" date="2019-04" db="EMBL/GenBank/DDBJ databases">
        <title>Microbes associate with the intestines of laboratory mice.</title>
        <authorList>
            <person name="Navarre W."/>
            <person name="Wong E."/>
            <person name="Huang K."/>
            <person name="Tropini C."/>
            <person name="Ng K."/>
            <person name="Yu B."/>
        </authorList>
    </citation>
    <scope>NUCLEOTIDE SEQUENCE</scope>
    <source>
        <strain evidence="1">NM72_1-8</strain>
    </source>
</reference>
<dbReference type="EMBL" id="SRZB01000019">
    <property type="protein sequence ID" value="TGX98301.1"/>
    <property type="molecule type" value="Genomic_DNA"/>
</dbReference>
<protein>
    <submittedName>
        <fullName evidence="1">TIGR01906 family membrane protein</fullName>
    </submittedName>
</protein>
<accession>A0AC61R058</accession>
<evidence type="ECO:0000313" key="2">
    <source>
        <dbReference type="Proteomes" id="UP000307720"/>
    </source>
</evidence>
<name>A0AC61R058_9FIRM</name>
<keyword evidence="2" id="KW-1185">Reference proteome</keyword>
<comment type="caution">
    <text evidence="1">The sequence shown here is derived from an EMBL/GenBank/DDBJ whole genome shotgun (WGS) entry which is preliminary data.</text>
</comment>
<evidence type="ECO:0000313" key="1">
    <source>
        <dbReference type="EMBL" id="TGX98301.1"/>
    </source>
</evidence>
<dbReference type="Proteomes" id="UP000307720">
    <property type="component" value="Unassembled WGS sequence"/>
</dbReference>
<organism evidence="1 2">
    <name type="scientific">Hominisplanchenecus murintestinalis</name>
    <dbReference type="NCBI Taxonomy" id="2941517"/>
    <lineage>
        <taxon>Bacteria</taxon>
        <taxon>Bacillati</taxon>
        <taxon>Bacillota</taxon>
        <taxon>Clostridia</taxon>
        <taxon>Lachnospirales</taxon>
        <taxon>Lachnospiraceae</taxon>
        <taxon>Hominisplanchenecus</taxon>
    </lineage>
</organism>
<gene>
    <name evidence="1" type="ORF">E5357_09435</name>
</gene>
<proteinExistence type="predicted"/>